<protein>
    <recommendedName>
        <fullName evidence="1">non-specific serine/threonine protein kinase</fullName>
        <ecNumber evidence="1">2.7.11.1</ecNumber>
    </recommendedName>
</protein>
<dbReference type="PROSITE" id="PS50011">
    <property type="entry name" value="PROTEIN_KINASE_DOM"/>
    <property type="match status" value="1"/>
</dbReference>
<evidence type="ECO:0000313" key="11">
    <source>
        <dbReference type="EMBL" id="NMN98158.1"/>
    </source>
</evidence>
<dbReference type="GO" id="GO:0004674">
    <property type="term" value="F:protein serine/threonine kinase activity"/>
    <property type="evidence" value="ECO:0007669"/>
    <property type="project" value="UniProtKB-KW"/>
</dbReference>
<name>A0A848KJX8_9NOCA</name>
<dbReference type="PANTHER" id="PTHR43289">
    <property type="entry name" value="MITOGEN-ACTIVATED PROTEIN KINASE KINASE KINASE 20-RELATED"/>
    <property type="match status" value="1"/>
</dbReference>
<keyword evidence="3" id="KW-0808">Transferase</keyword>
<feature type="compositionally biased region" description="Polar residues" evidence="8">
    <location>
        <begin position="304"/>
        <end position="313"/>
    </location>
</feature>
<keyword evidence="9" id="KW-0472">Membrane</keyword>
<keyword evidence="5 11" id="KW-0418">Kinase</keyword>
<gene>
    <name evidence="11" type="ORF">FGL95_24250</name>
</gene>
<dbReference type="EC" id="2.7.11.1" evidence="1"/>
<evidence type="ECO:0000256" key="9">
    <source>
        <dbReference type="SAM" id="Phobius"/>
    </source>
</evidence>
<dbReference type="FunFam" id="1.10.510.10:FF:000021">
    <property type="entry name" value="Serine/threonine protein kinase"/>
    <property type="match status" value="1"/>
</dbReference>
<proteinExistence type="predicted"/>
<evidence type="ECO:0000256" key="4">
    <source>
        <dbReference type="ARBA" id="ARBA00022741"/>
    </source>
</evidence>
<keyword evidence="9" id="KW-1133">Transmembrane helix</keyword>
<evidence type="ECO:0000256" key="3">
    <source>
        <dbReference type="ARBA" id="ARBA00022679"/>
    </source>
</evidence>
<evidence type="ECO:0000256" key="1">
    <source>
        <dbReference type="ARBA" id="ARBA00012513"/>
    </source>
</evidence>
<keyword evidence="9" id="KW-0812">Transmembrane</keyword>
<keyword evidence="12" id="KW-1185">Reference proteome</keyword>
<dbReference type="Pfam" id="PF00069">
    <property type="entry name" value="Pkinase"/>
    <property type="match status" value="1"/>
</dbReference>
<reference evidence="11 12" key="2">
    <citation type="submission" date="2020-06" db="EMBL/GenBank/DDBJ databases">
        <title>Antribacter stalactiti gen. nov., sp. nov., a new member of the family Nacardiaceae isolated from a cave.</title>
        <authorList>
            <person name="Kim I.S."/>
        </authorList>
    </citation>
    <scope>NUCLEOTIDE SEQUENCE [LARGE SCALE GENOMIC DNA]</scope>
    <source>
        <strain evidence="11 12">YC2-7</strain>
    </source>
</reference>
<evidence type="ECO:0000256" key="5">
    <source>
        <dbReference type="ARBA" id="ARBA00022777"/>
    </source>
</evidence>
<evidence type="ECO:0000259" key="10">
    <source>
        <dbReference type="PROSITE" id="PS50011"/>
    </source>
</evidence>
<keyword evidence="2 11" id="KW-0723">Serine/threonine-protein kinase</keyword>
<dbReference type="SMART" id="SM00220">
    <property type="entry name" value="S_TKc"/>
    <property type="match status" value="1"/>
</dbReference>
<feature type="region of interest" description="Disordered" evidence="8">
    <location>
        <begin position="280"/>
        <end position="313"/>
    </location>
</feature>
<keyword evidence="6 7" id="KW-0067">ATP-binding</keyword>
<comment type="caution">
    <text evidence="11">The sequence shown here is derived from an EMBL/GenBank/DDBJ whole genome shotgun (WGS) entry which is preliminary data.</text>
</comment>
<dbReference type="InterPro" id="IPR011009">
    <property type="entry name" value="Kinase-like_dom_sf"/>
</dbReference>
<sequence>MESALKPGDVFAGYTIQGIIGTGGMGAVYLARHPNLPRLVALKLLHRSLTGDNSVRARFEHEAAHAARLEHPNIVAVYDRGRVGDQLWIAMQYVAGTDAGKLVARGPVPPQRALHIITEVAKALDHAHRLGILHRDVKPANILLAEGTYDDADERVFLTDFGIAKALDETGHLTQTGILLATLHYASPEQLEGRPLDGRSDVYSLGCTLYHLVTGHPPYEAPSAGGIIMGHVSRPIPRPTSFVAAVPPAFDDVIARALAKNRDERYSTCMELATAARHAAQFPRRPAPEPTVLRDQVRPPTPQPWQHQPVSPAPSTSFLHRPIAAVLAVLVAIACVVGFAIWRVNNQSSNDSSADAAKNPGNAFQGMYNVKIQSNVYNGVAVAPDKLEKPLEVVWEVRSQCDGKAGECVAVASSKTPGTDGYFTLDRMEFRYTDGRWVRNFVPEQRICRSAETQEEQHETWVAIQTITLTAPTQPTDGPIERLSGKAVTTQGGTCRGIWESTMDLVRSGDLPADTAPLTDANPADPGNPNPPGAAFRGTYELTTTLTSTPPGSESANRTPVVERWTASPACTHDGNECVVVLSRPETDHPRVFKFVDGAFEQSYQAVKSKCDSGVDAGNPRYLDVLKPTTTGAGPAQKLTGTTTITFTGACPGVWKFTIDAVRIGE</sequence>
<feature type="transmembrane region" description="Helical" evidence="9">
    <location>
        <begin position="323"/>
        <end position="342"/>
    </location>
</feature>
<evidence type="ECO:0000256" key="8">
    <source>
        <dbReference type="SAM" id="MobiDB-lite"/>
    </source>
</evidence>
<dbReference type="Gene3D" id="1.10.510.10">
    <property type="entry name" value="Transferase(Phosphotransferase) domain 1"/>
    <property type="match status" value="1"/>
</dbReference>
<dbReference type="InterPro" id="IPR017441">
    <property type="entry name" value="Protein_kinase_ATP_BS"/>
</dbReference>
<organism evidence="11 12">
    <name type="scientific">Antrihabitans stalactiti</name>
    <dbReference type="NCBI Taxonomy" id="2584121"/>
    <lineage>
        <taxon>Bacteria</taxon>
        <taxon>Bacillati</taxon>
        <taxon>Actinomycetota</taxon>
        <taxon>Actinomycetes</taxon>
        <taxon>Mycobacteriales</taxon>
        <taxon>Nocardiaceae</taxon>
        <taxon>Antrihabitans</taxon>
    </lineage>
</organism>
<accession>A0A848KJX8</accession>
<dbReference type="AlphaFoldDB" id="A0A848KJX8"/>
<dbReference type="Gene3D" id="3.30.200.20">
    <property type="entry name" value="Phosphorylase Kinase, domain 1"/>
    <property type="match status" value="1"/>
</dbReference>
<dbReference type="Proteomes" id="UP000535543">
    <property type="component" value="Unassembled WGS sequence"/>
</dbReference>
<dbReference type="PROSITE" id="PS00108">
    <property type="entry name" value="PROTEIN_KINASE_ST"/>
    <property type="match status" value="1"/>
</dbReference>
<feature type="domain" description="Protein kinase" evidence="10">
    <location>
        <begin position="14"/>
        <end position="281"/>
    </location>
</feature>
<evidence type="ECO:0000256" key="6">
    <source>
        <dbReference type="ARBA" id="ARBA00022840"/>
    </source>
</evidence>
<reference evidence="11 12" key="1">
    <citation type="submission" date="2019-05" db="EMBL/GenBank/DDBJ databases">
        <authorList>
            <person name="Lee S.D."/>
        </authorList>
    </citation>
    <scope>NUCLEOTIDE SEQUENCE [LARGE SCALE GENOMIC DNA]</scope>
    <source>
        <strain evidence="11 12">YC2-7</strain>
    </source>
</reference>
<feature type="region of interest" description="Disordered" evidence="8">
    <location>
        <begin position="508"/>
        <end position="537"/>
    </location>
</feature>
<dbReference type="GO" id="GO:0005524">
    <property type="term" value="F:ATP binding"/>
    <property type="evidence" value="ECO:0007669"/>
    <property type="project" value="UniProtKB-UniRule"/>
</dbReference>
<dbReference type="EMBL" id="VCQU01000009">
    <property type="protein sequence ID" value="NMN98158.1"/>
    <property type="molecule type" value="Genomic_DNA"/>
</dbReference>
<dbReference type="InterPro" id="IPR008271">
    <property type="entry name" value="Ser/Thr_kinase_AS"/>
</dbReference>
<dbReference type="SUPFAM" id="SSF56112">
    <property type="entry name" value="Protein kinase-like (PK-like)"/>
    <property type="match status" value="1"/>
</dbReference>
<feature type="binding site" evidence="7">
    <location>
        <position position="43"/>
    </location>
    <ligand>
        <name>ATP</name>
        <dbReference type="ChEBI" id="CHEBI:30616"/>
    </ligand>
</feature>
<evidence type="ECO:0000256" key="2">
    <source>
        <dbReference type="ARBA" id="ARBA00022527"/>
    </source>
</evidence>
<evidence type="ECO:0000313" key="12">
    <source>
        <dbReference type="Proteomes" id="UP000535543"/>
    </source>
</evidence>
<dbReference type="PANTHER" id="PTHR43289:SF6">
    <property type="entry name" value="SERINE_THREONINE-PROTEIN KINASE NEKL-3"/>
    <property type="match status" value="1"/>
</dbReference>
<evidence type="ECO:0000256" key="7">
    <source>
        <dbReference type="PROSITE-ProRule" id="PRU10141"/>
    </source>
</evidence>
<dbReference type="CDD" id="cd14014">
    <property type="entry name" value="STKc_PknB_like"/>
    <property type="match status" value="1"/>
</dbReference>
<dbReference type="PROSITE" id="PS00107">
    <property type="entry name" value="PROTEIN_KINASE_ATP"/>
    <property type="match status" value="1"/>
</dbReference>
<dbReference type="InterPro" id="IPR000719">
    <property type="entry name" value="Prot_kinase_dom"/>
</dbReference>
<dbReference type="RefSeq" id="WP_169591888.1">
    <property type="nucleotide sequence ID" value="NZ_VCQU01000009.1"/>
</dbReference>
<feature type="transmembrane region" description="Helical" evidence="9">
    <location>
        <begin position="12"/>
        <end position="31"/>
    </location>
</feature>
<keyword evidence="4 7" id="KW-0547">Nucleotide-binding</keyword>